<evidence type="ECO:0000259" key="5">
    <source>
        <dbReference type="Pfam" id="PF24626"/>
    </source>
</evidence>
<evidence type="ECO:0000259" key="4">
    <source>
        <dbReference type="Pfam" id="PF17919"/>
    </source>
</evidence>
<feature type="domain" description="Reverse transcriptase" evidence="2">
    <location>
        <begin position="761"/>
        <end position="860"/>
    </location>
</feature>
<feature type="compositionally biased region" description="Polar residues" evidence="1">
    <location>
        <begin position="502"/>
        <end position="511"/>
    </location>
</feature>
<feature type="region of interest" description="Disordered" evidence="1">
    <location>
        <begin position="219"/>
        <end position="242"/>
    </location>
</feature>
<comment type="caution">
    <text evidence="6">The sequence shown here is derived from an EMBL/GenBank/DDBJ whole genome shotgun (WGS) entry which is preliminary data.</text>
</comment>
<dbReference type="PANTHER" id="PTHR24559:SF427">
    <property type="entry name" value="RNA-DIRECTED DNA POLYMERASE"/>
    <property type="match status" value="1"/>
</dbReference>
<dbReference type="SUPFAM" id="SSF56672">
    <property type="entry name" value="DNA/RNA polymerases"/>
    <property type="match status" value="1"/>
</dbReference>
<dbReference type="AlphaFoldDB" id="A0A6L2KR25"/>
<dbReference type="InterPro" id="IPR056924">
    <property type="entry name" value="SH3_Tf2-1"/>
</dbReference>
<dbReference type="EMBL" id="BKCJ010002938">
    <property type="protein sequence ID" value="GEU51918.1"/>
    <property type="molecule type" value="Genomic_DNA"/>
</dbReference>
<dbReference type="Pfam" id="PF24626">
    <property type="entry name" value="SH3_Tf2-1"/>
    <property type="match status" value="1"/>
</dbReference>
<dbReference type="InterPro" id="IPR053134">
    <property type="entry name" value="RNA-dir_DNA_polymerase"/>
</dbReference>
<dbReference type="InterPro" id="IPR000477">
    <property type="entry name" value="RT_dom"/>
</dbReference>
<gene>
    <name evidence="6" type="ORF">Tci_023896</name>
</gene>
<feature type="compositionally biased region" description="Basic and acidic residues" evidence="1">
    <location>
        <begin position="67"/>
        <end position="91"/>
    </location>
</feature>
<protein>
    <recommendedName>
        <fullName evidence="7">Reverse transcriptase domain-containing protein</fullName>
    </recommendedName>
</protein>
<reference evidence="6" key="1">
    <citation type="journal article" date="2019" name="Sci. Rep.">
        <title>Draft genome of Tanacetum cinerariifolium, the natural source of mosquito coil.</title>
        <authorList>
            <person name="Yamashiro T."/>
            <person name="Shiraishi A."/>
            <person name="Satake H."/>
            <person name="Nakayama K."/>
        </authorList>
    </citation>
    <scope>NUCLEOTIDE SEQUENCE</scope>
</reference>
<evidence type="ECO:0000259" key="3">
    <source>
        <dbReference type="Pfam" id="PF03732"/>
    </source>
</evidence>
<feature type="domain" description="Reverse transcriptase/retrotransposon-derived protein RNase H-like" evidence="4">
    <location>
        <begin position="878"/>
        <end position="951"/>
    </location>
</feature>
<dbReference type="Gene3D" id="3.10.10.10">
    <property type="entry name" value="HIV Type 1 Reverse Transcriptase, subunit A, domain 1"/>
    <property type="match status" value="2"/>
</dbReference>
<evidence type="ECO:0000259" key="2">
    <source>
        <dbReference type="Pfam" id="PF00078"/>
    </source>
</evidence>
<dbReference type="PANTHER" id="PTHR24559">
    <property type="entry name" value="TRANSPOSON TY3-I GAG-POL POLYPROTEIN"/>
    <property type="match status" value="1"/>
</dbReference>
<feature type="region of interest" description="Disordered" evidence="1">
    <location>
        <begin position="485"/>
        <end position="512"/>
    </location>
</feature>
<dbReference type="InterPro" id="IPR041577">
    <property type="entry name" value="RT_RNaseH_2"/>
</dbReference>
<dbReference type="Gene3D" id="3.30.70.270">
    <property type="match status" value="1"/>
</dbReference>
<dbReference type="InterPro" id="IPR043128">
    <property type="entry name" value="Rev_trsase/Diguanyl_cyclase"/>
</dbReference>
<dbReference type="Pfam" id="PF00078">
    <property type="entry name" value="RVT_1"/>
    <property type="match status" value="1"/>
</dbReference>
<accession>A0A6L2KR25</accession>
<dbReference type="InterPro" id="IPR005162">
    <property type="entry name" value="Retrotrans_gag_dom"/>
</dbReference>
<feature type="domain" description="Tf2-1-like SH3-like" evidence="5">
    <location>
        <begin position="1050"/>
        <end position="1101"/>
    </location>
</feature>
<organism evidence="6">
    <name type="scientific">Tanacetum cinerariifolium</name>
    <name type="common">Dalmatian daisy</name>
    <name type="synonym">Chrysanthemum cinerariifolium</name>
    <dbReference type="NCBI Taxonomy" id="118510"/>
    <lineage>
        <taxon>Eukaryota</taxon>
        <taxon>Viridiplantae</taxon>
        <taxon>Streptophyta</taxon>
        <taxon>Embryophyta</taxon>
        <taxon>Tracheophyta</taxon>
        <taxon>Spermatophyta</taxon>
        <taxon>Magnoliopsida</taxon>
        <taxon>eudicotyledons</taxon>
        <taxon>Gunneridae</taxon>
        <taxon>Pentapetalae</taxon>
        <taxon>asterids</taxon>
        <taxon>campanulids</taxon>
        <taxon>Asterales</taxon>
        <taxon>Asteraceae</taxon>
        <taxon>Asteroideae</taxon>
        <taxon>Anthemideae</taxon>
        <taxon>Anthemidinae</taxon>
        <taxon>Tanacetum</taxon>
    </lineage>
</organism>
<dbReference type="InterPro" id="IPR043502">
    <property type="entry name" value="DNA/RNA_pol_sf"/>
</dbReference>
<sequence>MPNATMAWRCRACGYDSVAPKHILNSELWNTCLIIMVNIIPPDHVDEVHVVEPNQNDDVPVVPEPVLVDKAEDPKEDKFKEEEDPQEKENDMEIDIEEDENELELTYPYEENGKAKDKFYGKLILELGNEVLTNVEHGMAAMEKLVEKLGNTEDKVECKKLKKELEEARFSNTFLRMQNERVKRDLYWTRVRAHEFYQEMIHRGFVFEERPNEAINVSIEDEKSPSSKSLGSPLDLIMPPKSTPMSQATIRRMIKDSVDAAIAAEQARQANVRNDASGSGLVRGQDAVHAVRECTFVGFMKCNPIVLCGVEGAVKLRRWFEKTKSVFEISECAKGKKVKFSAATLEGPALTWWKTKVATIGLEMVNQMPWIEMKQLITAEFCLVEEVKRMDHELWNLKVKEYDVVAYTHRFNELALMCPRMVEPERVKVNAYIWGLTDNIKGEVTSSKPANLNKTVCMDHKLMEKKLQAKDARILEGKKRKWESLQGRHTNGKGNERDNSRHTLQNSQKHQQGIARRRVFPWGLTLSLFGLVMIVVSKVILGTDVQRRLSKRKLEKLMVEHMLLKMLSLKVRMWLLVRFCSISRNAFVLFDSSSDMSFAHIRFSAMLDIDPIKIGVSYEDLLVKHDVVIVCGEKVVRIPYGNEMLIVEGEKGVLRLKVISCIKARKYVERGCYLFLTNVTESKSKEKRIEDVPYRGAAPVACAPYRLAPSEMKELSVQLQELLEKGFIRLSSSPRGATVLFVKKKDGSFRMCIEYRELKRYHQLRIKEEDILITAFRTPYGHFEFHVMSFGLTNAPAVFMDLMNQVCTPYLDKFIIVFINDILIYSKDVEEHEKHLKIILELLKKERFGVHVDPTKIEAIKSWAALTTRMEKNKKYEWGKEEEEAFQTLKWKLCSAPILALPEGMEDFVVYCDASLECYGAVLMQREKVIAYASRQLKVHEENYTTHDLEWIELLSDYDCEIRYHLRKANVVANALSQKEKIRPLRVRALMMTIHNDIPKRIREAQEGAMKKKYVKAGHQKPSGLLQQHEIPVWKWERITMDFVSPWKGTMRFRKHRKLSPCYIEPFKILARVGLVAYTLELPEELKGIHSSFHVLNLKKCLAEDEVVVSIDEIQLDDKLHMIEEPVEVVDREEREDQIKKKYPHLFTSKDEVTYKTS</sequence>
<feature type="domain" description="Retrotransposon gag" evidence="3">
    <location>
        <begin position="342"/>
        <end position="437"/>
    </location>
</feature>
<evidence type="ECO:0008006" key="7">
    <source>
        <dbReference type="Google" id="ProtNLM"/>
    </source>
</evidence>
<dbReference type="CDD" id="cd01647">
    <property type="entry name" value="RT_LTR"/>
    <property type="match status" value="1"/>
</dbReference>
<evidence type="ECO:0000256" key="1">
    <source>
        <dbReference type="SAM" id="MobiDB-lite"/>
    </source>
</evidence>
<proteinExistence type="predicted"/>
<name>A0A6L2KR25_TANCI</name>
<dbReference type="Pfam" id="PF03732">
    <property type="entry name" value="Retrotrans_gag"/>
    <property type="match status" value="1"/>
</dbReference>
<evidence type="ECO:0000313" key="6">
    <source>
        <dbReference type="EMBL" id="GEU51918.1"/>
    </source>
</evidence>
<dbReference type="Pfam" id="PF17919">
    <property type="entry name" value="RT_RNaseH_2"/>
    <property type="match status" value="1"/>
</dbReference>
<feature type="region of interest" description="Disordered" evidence="1">
    <location>
        <begin position="66"/>
        <end position="91"/>
    </location>
</feature>